<keyword evidence="13" id="KW-0966">Cell projection</keyword>
<evidence type="ECO:0000256" key="13">
    <source>
        <dbReference type="ARBA" id="ARBA00023273"/>
    </source>
</evidence>
<dbReference type="FunFam" id="3.40.50.300:FF:000362">
    <property type="entry name" value="Dynein, axonemal, heavy chain 6"/>
    <property type="match status" value="1"/>
</dbReference>
<evidence type="ECO:0000256" key="9">
    <source>
        <dbReference type="ARBA" id="ARBA00023054"/>
    </source>
</evidence>
<feature type="domain" description="Dynein heavy chain C-terminal" evidence="21">
    <location>
        <begin position="1982"/>
        <end position="2255"/>
    </location>
</feature>
<comment type="subcellular location">
    <subcellularLocation>
        <location evidence="1">Cytoplasm</location>
        <location evidence="1">Cytoskeleton</location>
        <location evidence="1">Cilium axoneme</location>
    </subcellularLocation>
</comment>
<keyword evidence="23" id="KW-1185">Reference proteome</keyword>
<dbReference type="InterPro" id="IPR004273">
    <property type="entry name" value="Dynein_heavy_D6_P-loop"/>
</dbReference>
<evidence type="ECO:0000256" key="4">
    <source>
        <dbReference type="ARBA" id="ARBA00022701"/>
    </source>
</evidence>
<comment type="similarity">
    <text evidence="2">Belongs to the dynein heavy chain family.</text>
</comment>
<sequence length="2259" mass="257005">MTSMELFLFISLVQYERLQKLSRDFQPFRDLWTTTSDCFPVLENCHFYFYYYLVVSLLVFVLVIVLVDYNPLPACQDVAAYIRGVIEDFRPNIPLIQGLRNPGMRSRHWALLSECIHMNVKPKANLTFSRCLELGLQQHVDEIAHVAEVASKEYAIEQALDKMQHEWSSVMFEVLPYKETGTYILKSPDEASQLLDDHIVMTQSMSFSPYKKPFEERISSWESKLRMTQVDEWLTCQRSWLYLEPIFSSDDINRQLPLEGRRYQTMERTWRKVMKAANDNRQVIELCPDPRLLDSLRDCNKLLEQVQKGLSEYLETKRGAFPRFYFLSDDELLEILSQTKDPTAVQPHLRKCFENIARLRFQPDLQITHMYSAEGEEVKLFLPVWPSGNVEDWLCDVEKSMKLSLRDCIDRSLRVYTEEPRTKWVLSWPGQVVIAGCQTFWTMEVSEALERGDLAESLYPQLQIQLSDLVQLVRGRLSKMQRAVLSALIVIEVHAKDVAAKLVDEGVASVNDFEWISQLRYYWARDDLYIRAVNAEFLYGYEYLGNSGRLVITPLTDRCYLTLTGALHLKFGGAPAGPAGTGKTETTKDLGKALAIQTVVFNCSDQLDFLAMGKFLKGLASSGAWACFDEFNRIDVEVLSVVAQQITTIQKAQQQRAERFVFEGAEIPLVPSCAVFITMNPGYAGRTELPDNLKALFRPVAMMVPDYAMIAEISLYSFGFSDAKVLSKKITSTFKLSSEQLSSQDHYDFGMRAVKTVISAAGNLKRENPDMNELICLRAIRDVNVPKFLQDDLKLFNGIVSDLFPKTREEPIDYGTLEESIRNVCNDKCLKDVDGYITKIIQLYETTVVRHGLMLVGPSGSGKTKVLAAAVTALQGQPSVSGGVYEAVQTYVLNPKSITMGQLYGEFDLLTHEWTDGILSSLIRVGAAAMDEEKKWYVFDGPVDAVWIENMNTVLDDNKKLCLSSGEIIKLSDVMTLMFEVQDLAVASPATVSRCGMVYLEPSILGLSPFTECWLRTIPTPLQPYAQQLDSLFTQFLQVSMNVVNYSVDLLINEITFTVYFKVQWVNWMKYAADVVITPETNYSDIIVPTADTVRMSFLMDMLLSNKKPVLCVGPTGTGKTLTVSDKLLKNMPAEYITHFLMFSARTSANQTQDYIDSKLDKRRKGVFGPPLGKYFIFFIDDLNMPMLETYGAQPPIELLRQWMDHGGWYDRKQIGTFKQLVDINFACAMGPPGGGRNPITQRFTRHFNFLSFTEMEDSSKRRIFSTILGNWMGELRVPHLFPLNEPLVDATIKVYSTITSGLLPTPTKSHYTFNLRDLSKVFQGLLMAEAGKIEDKVQLLQLWYHESCRVFQDRLVSAEDRDWFDQLLQQYIQEFGCSFQEVVPHQPLLFGDFMVPGTDSKVYQLIEDREKDYNQVSTTKMKLVLFMDAIQHVCRISRILRQPLGNALLLGVGGSGRQSLTKLATHISDYECFQIELSKNYGTAEWREDIKSIMMKAGLQNVQITFLFQRIININEYFTFSLYSNVCRSLFEKHKLMFAFLLCALPCLQAEWQYMLSGGTAHQQLPNPSSSWLSERAWQELLALSELPNFKGLADTFFKHDRPHQEPLPGEWVTKLDSFQRLLVLRCLRVDRLTHGLQDFVSAQLGQRFIEPQTSDLSVVFKESSPSTPLIFVLSPGTDPAADLYKFADVMKFSKKMSAISLGQGQGPWAEAMMNSAMERGQWVFFQNCHLAPSWMPSLERLIENIDPDKVHRDFRLWLTSLPSNKFPVSILQNGSKMTIEPPRGIKANLLKTYLSLNDDFINSCSKVLAEFKSLLLSLCLFHGNAIERRKFGPLGFNIPYEFTDGDLRICISQLKMFLDEYQDVPYKVLKYTAGEINYGGRVTDDWDRRCIMNVLEDFYCPAVLNLDHIYSPSGEYRQISTELDIKGYLSYIRGLPINDSPEIFGLHDNANISFAQNETFALLGAVLQLHVKFLLHLLSLQIVEEIVAGIVEKIPNSINVQEVTTKYPVMYEESMNTVLIQEVIRYNTLLAVISQSLSDLVKALKGLVVMSSELELMANSLFINAVPEMWKAKAYPSLKPLASWVSDLVQRISFLKGWISNGIPAVFWISGFFFPQAFLTGTLQNFARRSVLSIDTITFGFKEPAAELKERPESGCFIHGLFLEGARWDTNTGLLTESRPKELYTEMAVIWMVPVPNRKPPQSGVYNCPIYKTLTRAGTLSTTGHSTNYVIAVELPTDQSQRHWIKQGVALICALDY</sequence>
<evidence type="ECO:0000259" key="16">
    <source>
        <dbReference type="Pfam" id="PF08393"/>
    </source>
</evidence>
<dbReference type="GO" id="GO:0045505">
    <property type="term" value="F:dynein intermediate chain binding"/>
    <property type="evidence" value="ECO:0007669"/>
    <property type="project" value="InterPro"/>
</dbReference>
<dbReference type="Gene3D" id="1.20.58.1120">
    <property type="match status" value="1"/>
</dbReference>
<reference evidence="22 23" key="1">
    <citation type="submission" date="2020-10" db="EMBL/GenBank/DDBJ databases">
        <title>Pygocentrus nattereri (red-bellied piranha) genome, fPygNat1, primary haplotype.</title>
        <authorList>
            <person name="Myers G."/>
            <person name="Meyer A."/>
            <person name="Karagic N."/>
            <person name="Pippel M."/>
            <person name="Winkler S."/>
            <person name="Tracey A."/>
            <person name="Wood J."/>
            <person name="Formenti G."/>
            <person name="Howe K."/>
            <person name="Fedrigo O."/>
            <person name="Jarvis E.D."/>
        </authorList>
    </citation>
    <scope>NUCLEOTIDE SEQUENCE [LARGE SCALE GENOMIC DNA]</scope>
</reference>
<dbReference type="Gene3D" id="1.10.287.2620">
    <property type="match status" value="1"/>
</dbReference>
<dbReference type="InterPro" id="IPR041228">
    <property type="entry name" value="Dynein_C"/>
</dbReference>
<dbReference type="Pfam" id="PF03028">
    <property type="entry name" value="Dynein_heavy"/>
    <property type="match status" value="1"/>
</dbReference>
<dbReference type="Pfam" id="PF18198">
    <property type="entry name" value="AAA_lid_11"/>
    <property type="match status" value="1"/>
</dbReference>
<dbReference type="Pfam" id="PF12775">
    <property type="entry name" value="AAA_7"/>
    <property type="match status" value="1"/>
</dbReference>
<keyword evidence="4" id="KW-0493">Microtubule</keyword>
<proteinExistence type="inferred from homology"/>
<dbReference type="GO" id="GO:0008569">
    <property type="term" value="F:minus-end-directed microtubule motor activity"/>
    <property type="evidence" value="ECO:0007669"/>
    <property type="project" value="InterPro"/>
</dbReference>
<dbReference type="Gene3D" id="3.20.180.20">
    <property type="entry name" value="Dynein heavy chain, N-terminal domain 2"/>
    <property type="match status" value="1"/>
</dbReference>
<dbReference type="Gene3D" id="1.20.1270.280">
    <property type="match status" value="1"/>
</dbReference>
<keyword evidence="14" id="KW-0472">Membrane</keyword>
<evidence type="ECO:0000256" key="3">
    <source>
        <dbReference type="ARBA" id="ARBA00022490"/>
    </source>
</evidence>
<dbReference type="Gene3D" id="1.20.140.100">
    <property type="entry name" value="Dynein heavy chain, N-terminal domain 2"/>
    <property type="match status" value="1"/>
</dbReference>
<evidence type="ECO:0000259" key="20">
    <source>
        <dbReference type="Pfam" id="PF18198"/>
    </source>
</evidence>
<dbReference type="InterPro" id="IPR024317">
    <property type="entry name" value="Dynein_heavy_chain_D4_dom"/>
</dbReference>
<keyword evidence="6" id="KW-0547">Nucleotide-binding</keyword>
<dbReference type="GO" id="GO:0030286">
    <property type="term" value="C:dynein complex"/>
    <property type="evidence" value="ECO:0007669"/>
    <property type="project" value="UniProtKB-KW"/>
</dbReference>
<feature type="domain" description="Dynein heavy chain AAA lid" evidence="20">
    <location>
        <begin position="1813"/>
        <end position="1952"/>
    </location>
</feature>
<evidence type="ECO:0000259" key="21">
    <source>
        <dbReference type="Pfam" id="PF18199"/>
    </source>
</evidence>
<reference evidence="22" key="2">
    <citation type="submission" date="2025-08" db="UniProtKB">
        <authorList>
            <consortium name="Ensembl"/>
        </authorList>
    </citation>
    <scope>IDENTIFICATION</scope>
</reference>
<dbReference type="FunFam" id="1.20.140.100:FF:000004">
    <property type="entry name" value="Dynein axonemal heavy chain 6"/>
    <property type="match status" value="1"/>
</dbReference>
<name>A0AAR2M123_PYGNA</name>
<keyword evidence="3" id="KW-0963">Cytoplasm</keyword>
<dbReference type="Proteomes" id="UP001501920">
    <property type="component" value="Chromosome 21"/>
</dbReference>
<dbReference type="Gene3D" id="3.40.50.300">
    <property type="entry name" value="P-loop containing nucleotide triphosphate hydrolases"/>
    <property type="match status" value="4"/>
</dbReference>
<dbReference type="InterPro" id="IPR027417">
    <property type="entry name" value="P-loop_NTPase"/>
</dbReference>
<protein>
    <submittedName>
        <fullName evidence="22">Dynein, axonemal, heavy chain 1</fullName>
    </submittedName>
</protein>
<dbReference type="InterPro" id="IPR013602">
    <property type="entry name" value="Dynein_heavy_linker"/>
</dbReference>
<accession>A0AAR2M123</accession>
<dbReference type="Pfam" id="PF12780">
    <property type="entry name" value="AAA_8"/>
    <property type="match status" value="1"/>
</dbReference>
<dbReference type="PANTHER" id="PTHR22878:SF73">
    <property type="entry name" value="DYNEIN AXONEMAL HEAVY CHAIN 1"/>
    <property type="match status" value="1"/>
</dbReference>
<dbReference type="Gene3D" id="3.10.490.20">
    <property type="match status" value="1"/>
</dbReference>
<dbReference type="InterPro" id="IPR043157">
    <property type="entry name" value="Dynein_AAA1S"/>
</dbReference>
<evidence type="ECO:0000256" key="1">
    <source>
        <dbReference type="ARBA" id="ARBA00004430"/>
    </source>
</evidence>
<dbReference type="InterPro" id="IPR041589">
    <property type="entry name" value="DNAH3_AAA_lid_1"/>
</dbReference>
<dbReference type="Pfam" id="PF12774">
    <property type="entry name" value="AAA_6"/>
    <property type="match status" value="1"/>
</dbReference>
<feature type="transmembrane region" description="Helical" evidence="14">
    <location>
        <begin position="49"/>
        <end position="67"/>
    </location>
</feature>
<keyword evidence="10" id="KW-0969">Cilium</keyword>
<evidence type="ECO:0000256" key="7">
    <source>
        <dbReference type="ARBA" id="ARBA00022840"/>
    </source>
</evidence>
<dbReference type="Gene3D" id="1.10.8.710">
    <property type="match status" value="1"/>
</dbReference>
<evidence type="ECO:0000256" key="10">
    <source>
        <dbReference type="ARBA" id="ARBA00023069"/>
    </source>
</evidence>
<dbReference type="Gene3D" id="1.20.920.30">
    <property type="match status" value="1"/>
</dbReference>
<dbReference type="GO" id="GO:0003341">
    <property type="term" value="P:cilium movement"/>
    <property type="evidence" value="ECO:0007669"/>
    <property type="project" value="UniProtKB-ARBA"/>
</dbReference>
<dbReference type="Pfam" id="PF17857">
    <property type="entry name" value="AAA_lid_1"/>
    <property type="match status" value="1"/>
</dbReference>
<dbReference type="FunFam" id="1.10.8.720:FF:000001">
    <property type="entry name" value="dynein heavy chain 7, axonemal"/>
    <property type="match status" value="1"/>
</dbReference>
<dbReference type="GeneTree" id="ENSGT00940000154791"/>
<dbReference type="FunFam" id="1.20.1270.280:FF:000001">
    <property type="entry name" value="dynein heavy chain 7, axonemal"/>
    <property type="match status" value="1"/>
</dbReference>
<evidence type="ECO:0000259" key="19">
    <source>
        <dbReference type="Pfam" id="PF17857"/>
    </source>
</evidence>
<evidence type="ECO:0000313" key="23">
    <source>
        <dbReference type="Proteomes" id="UP001501920"/>
    </source>
</evidence>
<dbReference type="GO" id="GO:0051959">
    <property type="term" value="F:dynein light intermediate chain binding"/>
    <property type="evidence" value="ECO:0007669"/>
    <property type="project" value="InterPro"/>
</dbReference>
<keyword evidence="12" id="KW-0206">Cytoskeleton</keyword>
<dbReference type="InterPro" id="IPR026983">
    <property type="entry name" value="DHC"/>
</dbReference>
<keyword evidence="7" id="KW-0067">ATP-binding</keyword>
<keyword evidence="14" id="KW-1133">Transmembrane helix</keyword>
<feature type="domain" description="Dynein heavy chain linker" evidence="16">
    <location>
        <begin position="18"/>
        <end position="411"/>
    </location>
</feature>
<dbReference type="InterPro" id="IPR042219">
    <property type="entry name" value="AAA_lid_11_sf"/>
</dbReference>
<dbReference type="InterPro" id="IPR035699">
    <property type="entry name" value="AAA_6"/>
</dbReference>
<dbReference type="GO" id="GO:0005874">
    <property type="term" value="C:microtubule"/>
    <property type="evidence" value="ECO:0007669"/>
    <property type="project" value="UniProtKB-KW"/>
</dbReference>
<dbReference type="FunFam" id="3.20.180.20:FF:000003">
    <property type="entry name" value="Dynein heavy chain 12, axonemal"/>
    <property type="match status" value="1"/>
</dbReference>
<dbReference type="InterPro" id="IPR043160">
    <property type="entry name" value="Dynein_C_barrel"/>
</dbReference>
<evidence type="ECO:0000256" key="11">
    <source>
        <dbReference type="ARBA" id="ARBA00023175"/>
    </source>
</evidence>
<dbReference type="FunFam" id="3.10.490.20:FF:000001">
    <property type="entry name" value="dynein heavy chain 7, axonemal"/>
    <property type="match status" value="1"/>
</dbReference>
<keyword evidence="8" id="KW-0243">Dynein</keyword>
<keyword evidence="11" id="KW-0505">Motor protein</keyword>
<dbReference type="FunFam" id="1.20.58.1120:FF:000005">
    <property type="entry name" value="Dynein, axonemal, heavy chain 12"/>
    <property type="match status" value="1"/>
</dbReference>
<evidence type="ECO:0000256" key="8">
    <source>
        <dbReference type="ARBA" id="ARBA00023017"/>
    </source>
</evidence>
<evidence type="ECO:0000256" key="6">
    <source>
        <dbReference type="ARBA" id="ARBA00022741"/>
    </source>
</evidence>
<dbReference type="InterPro" id="IPR041658">
    <property type="entry name" value="AAA_lid_11"/>
</dbReference>
<dbReference type="FunFam" id="1.10.287.2620:FF:000002">
    <property type="entry name" value="Dynein heavy chain 2, axonemal"/>
    <property type="match status" value="1"/>
</dbReference>
<dbReference type="FunFam" id="3.40.50.300:FF:000044">
    <property type="entry name" value="Dynein heavy chain 5, axonemal"/>
    <property type="match status" value="1"/>
</dbReference>
<reference evidence="22" key="3">
    <citation type="submission" date="2025-09" db="UniProtKB">
        <authorList>
            <consortium name="Ensembl"/>
        </authorList>
    </citation>
    <scope>IDENTIFICATION</scope>
</reference>
<dbReference type="PANTHER" id="PTHR22878">
    <property type="entry name" value="DYNEIN HEAVY CHAIN 6, AXONEMAL-LIKE-RELATED"/>
    <property type="match status" value="1"/>
</dbReference>
<evidence type="ECO:0000259" key="17">
    <source>
        <dbReference type="Pfam" id="PF12774"/>
    </source>
</evidence>
<evidence type="ECO:0000256" key="14">
    <source>
        <dbReference type="SAM" id="Phobius"/>
    </source>
</evidence>
<evidence type="ECO:0000259" key="18">
    <source>
        <dbReference type="Pfam" id="PF12780"/>
    </source>
</evidence>
<evidence type="ECO:0000313" key="22">
    <source>
        <dbReference type="Ensembl" id="ENSPNAP00000082500.1"/>
    </source>
</evidence>
<organism evidence="22 23">
    <name type="scientific">Pygocentrus nattereri</name>
    <name type="common">Red-bellied piranha</name>
    <dbReference type="NCBI Taxonomy" id="42514"/>
    <lineage>
        <taxon>Eukaryota</taxon>
        <taxon>Metazoa</taxon>
        <taxon>Chordata</taxon>
        <taxon>Craniata</taxon>
        <taxon>Vertebrata</taxon>
        <taxon>Euteleostomi</taxon>
        <taxon>Actinopterygii</taxon>
        <taxon>Neopterygii</taxon>
        <taxon>Teleostei</taxon>
        <taxon>Ostariophysi</taxon>
        <taxon>Characiformes</taxon>
        <taxon>Characoidei</taxon>
        <taxon>Pygocentrus</taxon>
    </lineage>
</organism>
<dbReference type="FunFam" id="1.10.8.710:FF:000004">
    <property type="entry name" value="Dynein axonemal heavy chain 6"/>
    <property type="match status" value="1"/>
</dbReference>
<feature type="domain" description="Dynein heavy chain AAA module D4" evidence="18">
    <location>
        <begin position="1422"/>
        <end position="1511"/>
    </location>
</feature>
<evidence type="ECO:0000256" key="2">
    <source>
        <dbReference type="ARBA" id="ARBA00008887"/>
    </source>
</evidence>
<dbReference type="InterPro" id="IPR042222">
    <property type="entry name" value="Dynein_2_N"/>
</dbReference>
<feature type="domain" description="Dynein heavy chain region D6 P-loop" evidence="15">
    <location>
        <begin position="1667"/>
        <end position="1780"/>
    </location>
</feature>
<dbReference type="FunFam" id="1.20.920.30:FF:000005">
    <property type="entry name" value="Dynein, axonemal, heavy chain 2"/>
    <property type="match status" value="1"/>
</dbReference>
<dbReference type="Ensembl" id="ENSPNAT00000073044.1">
    <property type="protein sequence ID" value="ENSPNAP00000082500.1"/>
    <property type="gene ID" value="ENSPNAG00000015978.2"/>
</dbReference>
<dbReference type="Gene3D" id="1.10.8.720">
    <property type="entry name" value="Region D6 of dynein motor"/>
    <property type="match status" value="1"/>
</dbReference>
<evidence type="ECO:0000259" key="15">
    <source>
        <dbReference type="Pfam" id="PF03028"/>
    </source>
</evidence>
<dbReference type="GO" id="GO:0005524">
    <property type="term" value="F:ATP binding"/>
    <property type="evidence" value="ECO:0007669"/>
    <property type="project" value="UniProtKB-KW"/>
</dbReference>
<dbReference type="Pfam" id="PF08393">
    <property type="entry name" value="DHC_N2"/>
    <property type="match status" value="1"/>
</dbReference>
<dbReference type="GO" id="GO:0005930">
    <property type="term" value="C:axoneme"/>
    <property type="evidence" value="ECO:0007669"/>
    <property type="project" value="UniProtKB-SubCell"/>
</dbReference>
<feature type="domain" description="Dynein heavy chain hydrolytic ATP-binding dynein motor region" evidence="17">
    <location>
        <begin position="539"/>
        <end position="864"/>
    </location>
</feature>
<keyword evidence="5" id="KW-0677">Repeat</keyword>
<dbReference type="Pfam" id="PF18199">
    <property type="entry name" value="Dynein_C"/>
    <property type="match status" value="1"/>
</dbReference>
<evidence type="ECO:0000256" key="12">
    <source>
        <dbReference type="ARBA" id="ARBA00023212"/>
    </source>
</evidence>
<feature type="domain" description="Dynein heavy chain 3 AAA+ lid" evidence="19">
    <location>
        <begin position="1288"/>
        <end position="1374"/>
    </location>
</feature>
<dbReference type="SUPFAM" id="SSF52540">
    <property type="entry name" value="P-loop containing nucleoside triphosphate hydrolases"/>
    <property type="match status" value="4"/>
</dbReference>
<keyword evidence="9" id="KW-0175">Coiled coil</keyword>
<evidence type="ECO:0000256" key="5">
    <source>
        <dbReference type="ARBA" id="ARBA00022737"/>
    </source>
</evidence>
<keyword evidence="14" id="KW-0812">Transmembrane</keyword>
<dbReference type="InterPro" id="IPR042228">
    <property type="entry name" value="Dynein_linker_3"/>
</dbReference>
<dbReference type="CDD" id="cd00009">
    <property type="entry name" value="AAA"/>
    <property type="match status" value="1"/>
</dbReference>
<dbReference type="FunFam" id="3.40.50.300:FF:001328">
    <property type="entry name" value="Dynein heavy chain 6, axonemal"/>
    <property type="match status" value="1"/>
</dbReference>
<dbReference type="GO" id="GO:0031514">
    <property type="term" value="C:motile cilium"/>
    <property type="evidence" value="ECO:0007669"/>
    <property type="project" value="UniProtKB-ARBA"/>
</dbReference>